<proteinExistence type="predicted"/>
<organism evidence="2 3">
    <name type="scientific">Fusarium gaditjirri</name>
    <dbReference type="NCBI Taxonomy" id="282569"/>
    <lineage>
        <taxon>Eukaryota</taxon>
        <taxon>Fungi</taxon>
        <taxon>Dikarya</taxon>
        <taxon>Ascomycota</taxon>
        <taxon>Pezizomycotina</taxon>
        <taxon>Sordariomycetes</taxon>
        <taxon>Hypocreomycetidae</taxon>
        <taxon>Hypocreales</taxon>
        <taxon>Nectriaceae</taxon>
        <taxon>Fusarium</taxon>
        <taxon>Fusarium nisikadoi species complex</taxon>
    </lineage>
</organism>
<name>A0A8H4SW93_9HYPO</name>
<evidence type="ECO:0000256" key="1">
    <source>
        <dbReference type="SAM" id="MobiDB-lite"/>
    </source>
</evidence>
<accession>A0A8H4SW93</accession>
<feature type="region of interest" description="Disordered" evidence="1">
    <location>
        <begin position="181"/>
        <end position="238"/>
    </location>
</feature>
<comment type="caution">
    <text evidence="2">The sequence shown here is derived from an EMBL/GenBank/DDBJ whole genome shotgun (WGS) entry which is preliminary data.</text>
</comment>
<reference evidence="2" key="2">
    <citation type="submission" date="2020-05" db="EMBL/GenBank/DDBJ databases">
        <authorList>
            <person name="Kim H.-S."/>
            <person name="Proctor R.H."/>
            <person name="Brown D.W."/>
        </authorList>
    </citation>
    <scope>NUCLEOTIDE SEQUENCE</scope>
    <source>
        <strain evidence="2">NRRL 45417</strain>
    </source>
</reference>
<protein>
    <submittedName>
        <fullName evidence="2">Uncharacterized protein</fullName>
    </submittedName>
</protein>
<dbReference type="OrthoDB" id="5089032at2759"/>
<evidence type="ECO:0000313" key="3">
    <source>
        <dbReference type="Proteomes" id="UP000604273"/>
    </source>
</evidence>
<gene>
    <name evidence="2" type="ORF">FGADI_10967</name>
</gene>
<dbReference type="AlphaFoldDB" id="A0A8H4SW93"/>
<feature type="compositionally biased region" description="Basic residues" evidence="1">
    <location>
        <begin position="181"/>
        <end position="191"/>
    </location>
</feature>
<dbReference type="Proteomes" id="UP000604273">
    <property type="component" value="Unassembled WGS sequence"/>
</dbReference>
<feature type="compositionally biased region" description="Basic and acidic residues" evidence="1">
    <location>
        <begin position="228"/>
        <end position="238"/>
    </location>
</feature>
<sequence length="569" mass="65777">MDPNTPRSPKRASSSSHKLRKRTKTIQYADNPPRQQSKRKRMPGGRQQRQQMIWGHEETCQLLAHFQWSFSHGVDFWTVAFPKFQDTVQPTFTDDQAEKQLKHLSSRHGQMEGENNYENLLEFGLESLNLPEETSRDVDQFLNSIPDINAGWIVAGGELAKRCLKRLLVCIMVAPEKLKATKRKTKPRSKLMKPQSLNSVKPLKYSNYPPDPSLLSSAEQNVYSPPPKRAETTVERRSADCPLPAGREIWEIETLLIASEVEKERLKRELDAVVRYRPDARVQYILEQRLGYADFRASRSRFFDVNNPVCRDHPELPEALGEHTKHSDLAESWALKAFGHEIKGCIPRLKASRDFKRELLQGLFASAVIEMVFEPAFPAFIHPPNPIAEAYRKIIMDLGGINELHQADCVVLPQVTNNNRDEIIQRKIEELERVLKRHLGFFWEFPGKDNDNIEQVPRKQIKFAHFLSSALELKLDLISTATRLKFFYFESDEPFDEEYMERCPFSDRERNTIKGCLFPLLLWPRAREIASTSSDYVLEHNITYSMYFTQLTEGSHRDLEVVAKAIVLT</sequence>
<evidence type="ECO:0000313" key="2">
    <source>
        <dbReference type="EMBL" id="KAF4946763.1"/>
    </source>
</evidence>
<reference evidence="2" key="1">
    <citation type="journal article" date="2020" name="BMC Genomics">
        <title>Correction to: Identification and distribution of gene clusters required for synthesis of sphingolipid metabolism inhibitors in diverse species of the filamentous fungus Fusarium.</title>
        <authorList>
            <person name="Kim H.S."/>
            <person name="Lohmar J.M."/>
            <person name="Busman M."/>
            <person name="Brown D.W."/>
            <person name="Naumann T.A."/>
            <person name="Divon H.H."/>
            <person name="Lysoe E."/>
            <person name="Uhlig S."/>
            <person name="Proctor R.H."/>
        </authorList>
    </citation>
    <scope>NUCLEOTIDE SEQUENCE</scope>
    <source>
        <strain evidence="2">NRRL 45417</strain>
    </source>
</reference>
<dbReference type="EMBL" id="JABFAI010000305">
    <property type="protein sequence ID" value="KAF4946763.1"/>
    <property type="molecule type" value="Genomic_DNA"/>
</dbReference>
<feature type="compositionally biased region" description="Polar residues" evidence="1">
    <location>
        <begin position="1"/>
        <end position="16"/>
    </location>
</feature>
<feature type="compositionally biased region" description="Polar residues" evidence="1">
    <location>
        <begin position="214"/>
        <end position="223"/>
    </location>
</feature>
<keyword evidence="3" id="KW-1185">Reference proteome</keyword>
<feature type="region of interest" description="Disordered" evidence="1">
    <location>
        <begin position="1"/>
        <end position="50"/>
    </location>
</feature>